<dbReference type="GO" id="GO:0034388">
    <property type="term" value="C:Pwp2p-containing subcomplex of 90S preribosome"/>
    <property type="evidence" value="ECO:0007669"/>
    <property type="project" value="TreeGrafter"/>
</dbReference>
<dbReference type="InterPro" id="IPR055347">
    <property type="entry name" value="UTP6_N"/>
</dbReference>
<dbReference type="SUPFAM" id="SSF48452">
    <property type="entry name" value="TPR-like"/>
    <property type="match status" value="1"/>
</dbReference>
<dbReference type="GO" id="GO:0030515">
    <property type="term" value="F:snoRNA binding"/>
    <property type="evidence" value="ECO:0007669"/>
    <property type="project" value="InterPro"/>
</dbReference>
<name>A0A182NET1_9DIPT</name>
<evidence type="ECO:0008006" key="10">
    <source>
        <dbReference type="Google" id="ProtNLM"/>
    </source>
</evidence>
<keyword evidence="5" id="KW-0539">Nucleus</keyword>
<evidence type="ECO:0000313" key="8">
    <source>
        <dbReference type="EnsemblMetazoa" id="ADIR006153-PA"/>
    </source>
</evidence>
<dbReference type="EnsemblMetazoa" id="ADIR006153-RA">
    <property type="protein sequence ID" value="ADIR006153-PA"/>
    <property type="gene ID" value="ADIR006153"/>
</dbReference>
<feature type="domain" description="U3 small nucleolar RNA-associated protein 6 homolog C-terminal" evidence="7">
    <location>
        <begin position="296"/>
        <end position="569"/>
    </location>
</feature>
<dbReference type="InterPro" id="IPR013949">
    <property type="entry name" value="Utp6"/>
</dbReference>
<keyword evidence="4" id="KW-0677">Repeat</keyword>
<dbReference type="PANTHER" id="PTHR23271:SF1">
    <property type="entry name" value="U3 SMALL NUCLEOLAR RNA-ASSOCIATED PROTEIN 6 HOMOLOG"/>
    <property type="match status" value="1"/>
</dbReference>
<accession>A0A182NET1</accession>
<dbReference type="Gene3D" id="1.25.40.10">
    <property type="entry name" value="Tetratricopeptide repeat domain"/>
    <property type="match status" value="2"/>
</dbReference>
<dbReference type="PANTHER" id="PTHR23271">
    <property type="entry name" value="HEPATOCELLULAR CARCINOMA-ASSOCIATED ANTIGEN 66"/>
    <property type="match status" value="1"/>
</dbReference>
<evidence type="ECO:0000256" key="3">
    <source>
        <dbReference type="ARBA" id="ARBA00022552"/>
    </source>
</evidence>
<reference evidence="8" key="2">
    <citation type="submission" date="2020-05" db="UniProtKB">
        <authorList>
            <consortium name="EnsemblMetazoa"/>
        </authorList>
    </citation>
    <scope>IDENTIFICATION</scope>
    <source>
        <strain evidence="8">WRAIR2</strain>
    </source>
</reference>
<comment type="similarity">
    <text evidence="2">Belongs to the UTP6 family.</text>
</comment>
<dbReference type="VEuPathDB" id="VectorBase:ADIR006153"/>
<reference evidence="9" key="1">
    <citation type="submission" date="2013-03" db="EMBL/GenBank/DDBJ databases">
        <title>The Genome Sequence of Anopheles dirus WRAIR2.</title>
        <authorList>
            <consortium name="The Broad Institute Genomics Platform"/>
            <person name="Neafsey D.E."/>
            <person name="Walton C."/>
            <person name="Walker B."/>
            <person name="Young S.K."/>
            <person name="Zeng Q."/>
            <person name="Gargeya S."/>
            <person name="Fitzgerald M."/>
            <person name="Haas B."/>
            <person name="Abouelleil A."/>
            <person name="Allen A.W."/>
            <person name="Alvarado L."/>
            <person name="Arachchi H.M."/>
            <person name="Berlin A.M."/>
            <person name="Chapman S.B."/>
            <person name="Gainer-Dewar J."/>
            <person name="Goldberg J."/>
            <person name="Griggs A."/>
            <person name="Gujja S."/>
            <person name="Hansen M."/>
            <person name="Howarth C."/>
            <person name="Imamovic A."/>
            <person name="Ireland A."/>
            <person name="Larimer J."/>
            <person name="McCowan C."/>
            <person name="Murphy C."/>
            <person name="Pearson M."/>
            <person name="Poon T.W."/>
            <person name="Priest M."/>
            <person name="Roberts A."/>
            <person name="Saif S."/>
            <person name="Shea T."/>
            <person name="Sisk P."/>
            <person name="Sykes S."/>
            <person name="Wortman J."/>
            <person name="Nusbaum C."/>
            <person name="Birren B."/>
        </authorList>
    </citation>
    <scope>NUCLEOTIDE SEQUENCE [LARGE SCALE GENOMIC DNA]</scope>
    <source>
        <strain evidence="9">WRAIR2</strain>
    </source>
</reference>
<keyword evidence="3" id="KW-0698">rRNA processing</keyword>
<organism evidence="8 9">
    <name type="scientific">Anopheles dirus</name>
    <dbReference type="NCBI Taxonomy" id="7168"/>
    <lineage>
        <taxon>Eukaryota</taxon>
        <taxon>Metazoa</taxon>
        <taxon>Ecdysozoa</taxon>
        <taxon>Arthropoda</taxon>
        <taxon>Hexapoda</taxon>
        <taxon>Insecta</taxon>
        <taxon>Pterygota</taxon>
        <taxon>Neoptera</taxon>
        <taxon>Endopterygota</taxon>
        <taxon>Diptera</taxon>
        <taxon>Nematocera</taxon>
        <taxon>Culicoidea</taxon>
        <taxon>Culicidae</taxon>
        <taxon>Anophelinae</taxon>
        <taxon>Anopheles</taxon>
    </lineage>
</organism>
<evidence type="ECO:0000256" key="5">
    <source>
        <dbReference type="ARBA" id="ARBA00023242"/>
    </source>
</evidence>
<dbReference type="InterPro" id="IPR056907">
    <property type="entry name" value="UTP6_C"/>
</dbReference>
<evidence type="ECO:0000259" key="7">
    <source>
        <dbReference type="Pfam" id="PF24892"/>
    </source>
</evidence>
<dbReference type="Proteomes" id="UP000075884">
    <property type="component" value="Unassembled WGS sequence"/>
</dbReference>
<dbReference type="SMART" id="SM00386">
    <property type="entry name" value="HAT"/>
    <property type="match status" value="6"/>
</dbReference>
<dbReference type="Pfam" id="PF24892">
    <property type="entry name" value="UTP6_C"/>
    <property type="match status" value="1"/>
</dbReference>
<comment type="subcellular location">
    <subcellularLocation>
        <location evidence="1">Nucleus</location>
        <location evidence="1">Nucleolus</location>
    </subcellularLocation>
</comment>
<evidence type="ECO:0000256" key="4">
    <source>
        <dbReference type="ARBA" id="ARBA00022737"/>
    </source>
</evidence>
<evidence type="ECO:0000256" key="2">
    <source>
        <dbReference type="ARBA" id="ARBA00010734"/>
    </source>
</evidence>
<dbReference type="InterPro" id="IPR011990">
    <property type="entry name" value="TPR-like_helical_dom_sf"/>
</dbReference>
<feature type="domain" description="U3 small nucleolar RNA-associated protein 6 N-terminal" evidence="6">
    <location>
        <begin position="10"/>
        <end position="90"/>
    </location>
</feature>
<evidence type="ECO:0000259" key="6">
    <source>
        <dbReference type="Pfam" id="PF08640"/>
    </source>
</evidence>
<evidence type="ECO:0000313" key="9">
    <source>
        <dbReference type="Proteomes" id="UP000075884"/>
    </source>
</evidence>
<dbReference type="Pfam" id="PF08640">
    <property type="entry name" value="U3_assoc_6"/>
    <property type="match status" value="1"/>
</dbReference>
<dbReference type="InterPro" id="IPR003107">
    <property type="entry name" value="HAT"/>
</dbReference>
<keyword evidence="9" id="KW-1185">Reference proteome</keyword>
<proteinExistence type="inferred from homology"/>
<sequence>MTELIEIRREQAIREYECMKHLKLFTDNEIRDIKSKRNHHDYKVERRTKHLADFINYITYECNLFQLLLQRRKKLNVHAEWVSLEKSIHQRIRVLYRRAMTRFASDYRIWTHFLQYCNMRRFFIEGSRILDQMLGYHGDKTKAWLCAIQWEHQQAQNMTRAKHFTLRGLQRHPESRELCLCFIGIQLEEAERIVRESSKTVKQLLEADHTELCKALKTVHVVYQSFEHKNMAFYAELLLKLKNYRPLVGELAKEAIANMRETLTDKEEMWDLLANLLLEGDEFVQERVTKFTDRLEKCTETYREAVEQLPTKKMHSLCIETMLKINAADDVPEGDAKAMRKALATAYKRALIADMLEEDKLLQYLKLLLHNNNPKDELVMNIINKGLEQYPSSVEVWSVYLRYLIRKQVSVDEVEGTFRLATDTLPDSVSRLPLWEILSQHYNDRSELSGKCEQFFHRAIDQEPKISHHFQTLYLEYLANNNGIKKVRREYHRLVKNYTTTLELHQKMASMEAKQPTPAADEWRKCHEYATQFYGKTDPSVWLQYLQFERDHGQAKHMQSLYERAKAALDEESFALFSPKYEIIRNPYIVRY</sequence>
<dbReference type="STRING" id="7168.A0A182NET1"/>
<protein>
    <recommendedName>
        <fullName evidence="10">U3 small nucleolar RNA-associated protein 6 homolog</fullName>
    </recommendedName>
</protein>
<dbReference type="GO" id="GO:0000462">
    <property type="term" value="P:maturation of SSU-rRNA from tricistronic rRNA transcript (SSU-rRNA, 5.8S rRNA, LSU-rRNA)"/>
    <property type="evidence" value="ECO:0007669"/>
    <property type="project" value="InterPro"/>
</dbReference>
<dbReference type="AlphaFoldDB" id="A0A182NET1"/>
<evidence type="ECO:0000256" key="1">
    <source>
        <dbReference type="ARBA" id="ARBA00004604"/>
    </source>
</evidence>
<dbReference type="GO" id="GO:0032040">
    <property type="term" value="C:small-subunit processome"/>
    <property type="evidence" value="ECO:0007669"/>
    <property type="project" value="TreeGrafter"/>
</dbReference>